<dbReference type="AlphaFoldDB" id="A0A183DYD5"/>
<organism evidence="4">
    <name type="scientific">Gongylonema pulchrum</name>
    <dbReference type="NCBI Taxonomy" id="637853"/>
    <lineage>
        <taxon>Eukaryota</taxon>
        <taxon>Metazoa</taxon>
        <taxon>Ecdysozoa</taxon>
        <taxon>Nematoda</taxon>
        <taxon>Chromadorea</taxon>
        <taxon>Rhabditida</taxon>
        <taxon>Spirurina</taxon>
        <taxon>Spiruromorpha</taxon>
        <taxon>Spiruroidea</taxon>
        <taxon>Gongylonematidae</taxon>
        <taxon>Gongylonema</taxon>
    </lineage>
</organism>
<evidence type="ECO:0000313" key="3">
    <source>
        <dbReference type="Proteomes" id="UP000271098"/>
    </source>
</evidence>
<proteinExistence type="predicted"/>
<evidence type="ECO:0000256" key="1">
    <source>
        <dbReference type="SAM" id="MobiDB-lite"/>
    </source>
</evidence>
<reference evidence="4" key="1">
    <citation type="submission" date="2016-06" db="UniProtKB">
        <authorList>
            <consortium name="WormBaseParasite"/>
        </authorList>
    </citation>
    <scope>IDENTIFICATION</scope>
</reference>
<sequence length="85" mass="9566">MPAFTSGITMDDDTSAPQQYLGRAIRQTERTFYARAILRHVNSSTYVEHWKGTPTYVTTTMQSKIVNDDPTNASSQYGSAYSNKH</sequence>
<name>A0A183DYD5_9BILA</name>
<evidence type="ECO:0000313" key="4">
    <source>
        <dbReference type="WBParaSite" id="GPUH_0001374101-mRNA-1"/>
    </source>
</evidence>
<dbReference type="WBParaSite" id="GPUH_0001374101-mRNA-1">
    <property type="protein sequence ID" value="GPUH_0001374101-mRNA-1"/>
    <property type="gene ID" value="GPUH_0001374101"/>
</dbReference>
<reference evidence="2 3" key="2">
    <citation type="submission" date="2018-11" db="EMBL/GenBank/DDBJ databases">
        <authorList>
            <consortium name="Pathogen Informatics"/>
        </authorList>
    </citation>
    <scope>NUCLEOTIDE SEQUENCE [LARGE SCALE GENOMIC DNA]</scope>
</reference>
<feature type="region of interest" description="Disordered" evidence="1">
    <location>
        <begin position="66"/>
        <end position="85"/>
    </location>
</feature>
<dbReference type="Proteomes" id="UP000271098">
    <property type="component" value="Unassembled WGS sequence"/>
</dbReference>
<accession>A0A183DYD5</accession>
<dbReference type="EMBL" id="UYRT01080505">
    <property type="protein sequence ID" value="VDN22869.1"/>
    <property type="molecule type" value="Genomic_DNA"/>
</dbReference>
<evidence type="ECO:0000313" key="2">
    <source>
        <dbReference type="EMBL" id="VDN22869.1"/>
    </source>
</evidence>
<keyword evidence="3" id="KW-1185">Reference proteome</keyword>
<protein>
    <submittedName>
        <fullName evidence="2 4">Uncharacterized protein</fullName>
    </submittedName>
</protein>
<gene>
    <name evidence="2" type="ORF">GPUH_LOCUS13726</name>
</gene>